<protein>
    <recommendedName>
        <fullName evidence="3">mRNA-capping enzyme</fullName>
    </recommendedName>
    <domain>
        <recommendedName>
            <fullName evidence="3">mRNA 5'-triphosphate monophosphatase</fullName>
            <ecNumber evidence="3">3.6.1.74</ecNumber>
        </recommendedName>
        <alternativeName>
            <fullName evidence="3">mRNA 5'-phosphatase</fullName>
        </alternativeName>
    </domain>
    <domain>
        <recommendedName>
            <fullName evidence="3">mRNA guanylyltransferase</fullName>
            <ecNumber evidence="3">2.7.7.50</ecNumber>
        </recommendedName>
        <alternativeName>
            <fullName evidence="3">GTP--RNA guanylyltransferase</fullName>
            <shortName evidence="3">GTase</shortName>
        </alternativeName>
    </domain>
</protein>
<dbReference type="FunFam" id="3.30.470.30:FF:000040">
    <property type="entry name" value="mRNA-capping enzyme"/>
    <property type="match status" value="1"/>
</dbReference>
<comment type="similarity">
    <text evidence="3">In the N-terminal section; belongs to the non-receptor class of the protein-tyrosine phosphatase family.</text>
</comment>
<feature type="active site" description="N6-GMP-lysine intermediate" evidence="5">
    <location>
        <position position="309"/>
    </location>
</feature>
<dbReference type="WBParaSite" id="TCLT_0000280001-mRNA-1">
    <property type="protein sequence ID" value="TCLT_0000280001-mRNA-1"/>
    <property type="gene ID" value="TCLT_0000280001"/>
</dbReference>
<dbReference type="InterPro" id="IPR020422">
    <property type="entry name" value="TYR_PHOSPHATASE_DUAL_dom"/>
</dbReference>
<dbReference type="PROSITE" id="PS50054">
    <property type="entry name" value="TYR_PHOSPHATASE_DUAL"/>
    <property type="match status" value="1"/>
</dbReference>
<dbReference type="PANTHER" id="PTHR10367">
    <property type="entry name" value="MRNA-CAPPING ENZYME"/>
    <property type="match status" value="1"/>
</dbReference>
<evidence type="ECO:0000256" key="2">
    <source>
        <dbReference type="ARBA" id="ARBA00022912"/>
    </source>
</evidence>
<dbReference type="InterPro" id="IPR051029">
    <property type="entry name" value="mRNA_Capping_Enz/RNA_Phosphat"/>
</dbReference>
<dbReference type="PROSITE" id="PS00383">
    <property type="entry name" value="TYR_PHOSPHATASE_1"/>
    <property type="match status" value="1"/>
</dbReference>
<keyword evidence="3 6" id="KW-0547">Nucleotide-binding</keyword>
<reference evidence="9 10" key="2">
    <citation type="submission" date="2018-11" db="EMBL/GenBank/DDBJ databases">
        <authorList>
            <consortium name="Pathogen Informatics"/>
        </authorList>
    </citation>
    <scope>NUCLEOTIDE SEQUENCE [LARGE SCALE GENOMIC DNA]</scope>
</reference>
<proteinExistence type="inferred from homology"/>
<dbReference type="GO" id="GO:0140818">
    <property type="term" value="F:mRNA 5'-triphosphate monophosphatase activity"/>
    <property type="evidence" value="ECO:0007669"/>
    <property type="project" value="UniProtKB-EC"/>
</dbReference>
<dbReference type="GO" id="GO:0004721">
    <property type="term" value="F:phosphoprotein phosphatase activity"/>
    <property type="evidence" value="ECO:0007669"/>
    <property type="project" value="UniProtKB-UniRule"/>
</dbReference>
<evidence type="ECO:0000313" key="11">
    <source>
        <dbReference type="WBParaSite" id="TCLT_0000280001-mRNA-1"/>
    </source>
</evidence>
<dbReference type="Pfam" id="PF00782">
    <property type="entry name" value="DSPc"/>
    <property type="match status" value="1"/>
</dbReference>
<evidence type="ECO:0000256" key="6">
    <source>
        <dbReference type="PIRSR" id="PIRSR036958-3"/>
    </source>
</evidence>
<dbReference type="STRING" id="103827.A0A0N5CRF0"/>
<comment type="function">
    <text evidence="3">Bifunctional mRNA-capping enzyme exhibiting RNA 5'-triphosphate monophosphatase activity in the N-terminal part and mRNA guanylyltransferase activity in the C-terminal part. Catalyzes the first two steps of cap formation: by removing the gamma-phosphate from the 5'-triphosphate end of nascent mRNA to yield a diphosphate end, and by transferring the GMP moiety of GTP to the 5'-diphosphate terminus of RNA via a covalent enzyme-GMP reaction intermediate.</text>
</comment>
<dbReference type="EMBL" id="UYYF01000709">
    <property type="protein sequence ID" value="VDM98945.1"/>
    <property type="molecule type" value="Genomic_DNA"/>
</dbReference>
<feature type="domain" description="Tyrosine specific protein phosphatases" evidence="8">
    <location>
        <begin position="121"/>
        <end position="181"/>
    </location>
</feature>
<keyword evidence="3" id="KW-0539">Nucleus</keyword>
<dbReference type="OMA" id="RNMERDT"/>
<dbReference type="CDD" id="cd07895">
    <property type="entry name" value="Adenylation_mRNA_capping"/>
    <property type="match status" value="1"/>
</dbReference>
<dbReference type="InterPro" id="IPR001339">
    <property type="entry name" value="mRNA_cap_enzyme_adenylation"/>
</dbReference>
<dbReference type="OrthoDB" id="200924at2759"/>
<feature type="binding site" evidence="6">
    <location>
        <begin position="357"/>
        <end position="359"/>
    </location>
    <ligand>
        <name>GTP</name>
        <dbReference type="ChEBI" id="CHEBI:37565"/>
    </ligand>
</feature>
<dbReference type="InterPro" id="IPR000387">
    <property type="entry name" value="Tyr_Pase_dom"/>
</dbReference>
<dbReference type="GO" id="GO:0004484">
    <property type="term" value="F:mRNA guanylyltransferase activity"/>
    <property type="evidence" value="ECO:0007669"/>
    <property type="project" value="UniProtKB-UniRule"/>
</dbReference>
<evidence type="ECO:0000256" key="5">
    <source>
        <dbReference type="PIRSR" id="PIRSR036958-2"/>
    </source>
</evidence>
<dbReference type="GO" id="GO:0005524">
    <property type="term" value="F:ATP binding"/>
    <property type="evidence" value="ECO:0007669"/>
    <property type="project" value="InterPro"/>
</dbReference>
<keyword evidence="3 6" id="KW-0342">GTP-binding</keyword>
<dbReference type="Gene3D" id="3.30.470.30">
    <property type="entry name" value="DNA ligase/mRNA capping enzyme"/>
    <property type="match status" value="1"/>
</dbReference>
<keyword evidence="2" id="KW-0904">Protein phosphatase</keyword>
<dbReference type="SUPFAM" id="SSF56091">
    <property type="entry name" value="DNA ligase/mRNA capping enzyme, catalytic domain"/>
    <property type="match status" value="1"/>
</dbReference>
<evidence type="ECO:0000259" key="7">
    <source>
        <dbReference type="PROSITE" id="PS50054"/>
    </source>
</evidence>
<evidence type="ECO:0000256" key="3">
    <source>
        <dbReference type="PIRNR" id="PIRNR036958"/>
    </source>
</evidence>
<evidence type="ECO:0000313" key="10">
    <source>
        <dbReference type="Proteomes" id="UP000276776"/>
    </source>
</evidence>
<evidence type="ECO:0000313" key="9">
    <source>
        <dbReference type="EMBL" id="VDM98945.1"/>
    </source>
</evidence>
<dbReference type="PROSITE" id="PS50056">
    <property type="entry name" value="TYR_PHOSPHATASE_2"/>
    <property type="match status" value="1"/>
</dbReference>
<evidence type="ECO:0000256" key="1">
    <source>
        <dbReference type="ARBA" id="ARBA00022801"/>
    </source>
</evidence>
<dbReference type="Proteomes" id="UP000276776">
    <property type="component" value="Unassembled WGS sequence"/>
</dbReference>
<dbReference type="GO" id="GO:0006370">
    <property type="term" value="P:7-methylguanosine mRNA capping"/>
    <property type="evidence" value="ECO:0007669"/>
    <property type="project" value="UniProtKB-UniRule"/>
</dbReference>
<keyword evidence="3" id="KW-0507">mRNA processing</keyword>
<dbReference type="InterPro" id="IPR029021">
    <property type="entry name" value="Prot-tyrosine_phosphatase-like"/>
</dbReference>
<feature type="binding site" evidence="6">
    <location>
        <position position="314"/>
    </location>
    <ligand>
        <name>GTP</name>
        <dbReference type="ChEBI" id="CHEBI:37565"/>
    </ligand>
</feature>
<dbReference type="EC" id="3.6.1.74" evidence="3"/>
<evidence type="ECO:0000259" key="8">
    <source>
        <dbReference type="PROSITE" id="PS50056"/>
    </source>
</evidence>
<keyword evidence="3" id="KW-0506">mRNA capping</keyword>
<feature type="binding site" evidence="6">
    <location>
        <position position="330"/>
    </location>
    <ligand>
        <name>GTP</name>
        <dbReference type="ChEBI" id="CHEBI:37565"/>
    </ligand>
</feature>
<dbReference type="PANTHER" id="PTHR10367:SF17">
    <property type="entry name" value="MRNA-CAPPING ENZYME"/>
    <property type="match status" value="1"/>
</dbReference>
<dbReference type="GO" id="GO:0005634">
    <property type="term" value="C:nucleus"/>
    <property type="evidence" value="ECO:0007669"/>
    <property type="project" value="UniProtKB-SubCell"/>
</dbReference>
<evidence type="ECO:0000256" key="4">
    <source>
        <dbReference type="PIRSR" id="PIRSR036958-1"/>
    </source>
</evidence>
<dbReference type="InterPro" id="IPR016130">
    <property type="entry name" value="Tyr_Pase_AS"/>
</dbReference>
<dbReference type="SUPFAM" id="SSF52799">
    <property type="entry name" value="(Phosphotyrosine protein) phosphatases II"/>
    <property type="match status" value="1"/>
</dbReference>
<dbReference type="PIRSF" id="PIRSF036958">
    <property type="entry name" value="mRNA_capping_HCE"/>
    <property type="match status" value="1"/>
</dbReference>
<dbReference type="GO" id="GO:0004651">
    <property type="term" value="F:polynucleotide 5'-phosphatase activity"/>
    <property type="evidence" value="ECO:0007669"/>
    <property type="project" value="UniProtKB-UniRule"/>
</dbReference>
<feature type="domain" description="Tyrosine-protein phosphatase" evidence="7">
    <location>
        <begin position="48"/>
        <end position="203"/>
    </location>
</feature>
<name>A0A0N5CRF0_THECL</name>
<dbReference type="Pfam" id="PF01331">
    <property type="entry name" value="mRNA_cap_enzyme"/>
    <property type="match status" value="1"/>
</dbReference>
<dbReference type="GO" id="GO:0005525">
    <property type="term" value="F:GTP binding"/>
    <property type="evidence" value="ECO:0007669"/>
    <property type="project" value="UniProtKB-UniRule"/>
</dbReference>
<dbReference type="InterPro" id="IPR000340">
    <property type="entry name" value="Dual-sp_phosphatase_cat-dom"/>
</dbReference>
<accession>A0A0N5CRF0</accession>
<keyword evidence="10" id="KW-1185">Reference proteome</keyword>
<comment type="similarity">
    <text evidence="3">In the C-terminal section; belongs to the eukaryotic GTase family.</text>
</comment>
<comment type="catalytic activity">
    <reaction evidence="3">
        <text>a 5'-end triphospho-ribonucleoside in mRNA + H2O = a 5'-end diphospho-ribonucleoside in mRNA + phosphate + H(+)</text>
        <dbReference type="Rhea" id="RHEA:67004"/>
        <dbReference type="Rhea" id="RHEA-COMP:17164"/>
        <dbReference type="Rhea" id="RHEA-COMP:17165"/>
        <dbReference type="ChEBI" id="CHEBI:15377"/>
        <dbReference type="ChEBI" id="CHEBI:15378"/>
        <dbReference type="ChEBI" id="CHEBI:43474"/>
        <dbReference type="ChEBI" id="CHEBI:167616"/>
        <dbReference type="ChEBI" id="CHEBI:167618"/>
        <dbReference type="EC" id="3.6.1.74"/>
    </reaction>
</comment>
<dbReference type="EC" id="2.7.7.50" evidence="3"/>
<keyword evidence="3" id="KW-0808">Transferase</keyword>
<sequence>MASDDESSTSELKEKVQLGLPDRWLYCPSLGCVIAKHFLPFKTPLCKLYDEKIEKKYQFHPRDVFSYKLQGAEPGARIGLWIDLTKTDRYYSKKEIEKRNCLYKKLPMKGHGETPSIADTENFCRIVRSFLHTSPKDIVAVHCTHGFNRTGFLIAAYLASAMDWAIDAAIYTFAQMRPNGIYKQFYLDELMRRYGDEDDKIEAPPRPAWESGPVYDDKMLFDDKDAIVADVKNADDSSAVVPKFMDGAVPSVKYVSDPMMNTILQTKIRTMCNYKKDGFPGSQPVSMEKSPERDNMRFLLENQYMVSWKADGMRYMVLIDDENSIFAFDRDNRVFKICDVTFPHRKENRHIQNTLIDCEMIIEKVKDEFGNVNDVPRLLIYDIIKFEGQNVGDCDFRTRLLCIRKELIGPRIEAIKNGRIKREREPISIRMKDFWELEAVKKLFDEKFTRNVGHEIDGLIFQPVTEVCLFLV</sequence>
<keyword evidence="3" id="KW-0548">Nucleotidyltransferase</keyword>
<reference evidence="11" key="1">
    <citation type="submission" date="2017-02" db="UniProtKB">
        <authorList>
            <consortium name="WormBaseParasite"/>
        </authorList>
    </citation>
    <scope>IDENTIFICATION</scope>
</reference>
<comment type="subcellular location">
    <subcellularLocation>
        <location evidence="3">Nucleus</location>
    </subcellularLocation>
</comment>
<keyword evidence="1 3" id="KW-0378">Hydrolase</keyword>
<gene>
    <name evidence="9" type="ORF">TCLT_LOCUS2801</name>
</gene>
<dbReference type="InterPro" id="IPR017074">
    <property type="entry name" value="mRNA_cap_enz_bifunc"/>
</dbReference>
<organism evidence="11">
    <name type="scientific">Thelazia callipaeda</name>
    <name type="common">Oriental eyeworm</name>
    <name type="synonym">Parasitic nematode</name>
    <dbReference type="NCBI Taxonomy" id="103827"/>
    <lineage>
        <taxon>Eukaryota</taxon>
        <taxon>Metazoa</taxon>
        <taxon>Ecdysozoa</taxon>
        <taxon>Nematoda</taxon>
        <taxon>Chromadorea</taxon>
        <taxon>Rhabditida</taxon>
        <taxon>Spirurina</taxon>
        <taxon>Spiruromorpha</taxon>
        <taxon>Thelazioidea</taxon>
        <taxon>Thelaziidae</taxon>
        <taxon>Thelazia</taxon>
    </lineage>
</organism>
<comment type="catalytic activity">
    <reaction evidence="3">
        <text>a 5'-end diphospho-ribonucleoside in mRNA + GTP + H(+) = a 5'-end (5'-triphosphoguanosine)-ribonucleoside in mRNA + diphosphate</text>
        <dbReference type="Rhea" id="RHEA:67012"/>
        <dbReference type="Rhea" id="RHEA-COMP:17165"/>
        <dbReference type="Rhea" id="RHEA-COMP:17166"/>
        <dbReference type="ChEBI" id="CHEBI:15378"/>
        <dbReference type="ChEBI" id="CHEBI:33019"/>
        <dbReference type="ChEBI" id="CHEBI:37565"/>
        <dbReference type="ChEBI" id="CHEBI:167616"/>
        <dbReference type="ChEBI" id="CHEBI:167617"/>
    </reaction>
</comment>
<dbReference type="AlphaFoldDB" id="A0A0N5CRF0"/>
<feature type="active site" description="Phosphocysteine intermediate" evidence="4">
    <location>
        <position position="143"/>
    </location>
</feature>
<dbReference type="Gene3D" id="3.90.190.10">
    <property type="entry name" value="Protein tyrosine phosphatase superfamily"/>
    <property type="match status" value="1"/>
</dbReference>